<dbReference type="Gene3D" id="1.10.287.130">
    <property type="match status" value="1"/>
</dbReference>
<keyword evidence="10" id="KW-0472">Membrane</keyword>
<keyword evidence="6 12" id="KW-0418">Kinase</keyword>
<feature type="transmembrane region" description="Helical" evidence="10">
    <location>
        <begin position="51"/>
        <end position="70"/>
    </location>
</feature>
<dbReference type="GO" id="GO:0005524">
    <property type="term" value="F:ATP binding"/>
    <property type="evidence" value="ECO:0007669"/>
    <property type="project" value="UniProtKB-KW"/>
</dbReference>
<sequence>MRFTDDWKNTRLTMSKLDSSFEPPHLLSFNVAAIAGLLGYFLLWLFPDQSVYLKILTVFIIFLCLVYSSFTFSERLNGKIHVVSNLLEALEQENFSLRGVTKDKGAFDNLIRQINQLSGTMARSRQQQKETYYVLHKVISNINISVFALDAERRIIWCNDAAAALVNKPLSLLVGQPAAEFGLEGLLQQPSDAEPVDWRFPGTRGMFQIRHDSFIEDGRQNHLLFISDVSKLLRNEEQKTWQNLLRVISHEINNSLTPIASISQTLLQVFRKDNQHQAAPDLVNGMEIINNRARELITFVGSYRQLNRLPPANKQPCDIAGLMMQMAMLFPQRKLVLSGDAPQQAMVDANQMQQMFINLLKNADEAMAPGQGEIVLRWKVIARQLHIEIIDQGKGVANIENLFVPFYTTKTHGSGIGLILCRQIVEGHDGHLTLENRKDAEGCVVNIFLPLG</sequence>
<dbReference type="AlphaFoldDB" id="A0AAV3KE04"/>
<keyword evidence="9" id="KW-0175">Coiled coil</keyword>
<dbReference type="EC" id="2.7.13.3" evidence="2"/>
<dbReference type="Gene3D" id="3.30.565.10">
    <property type="entry name" value="Histidine kinase-like ATPase, C-terminal domain"/>
    <property type="match status" value="1"/>
</dbReference>
<dbReference type="PANTHER" id="PTHR43065">
    <property type="entry name" value="SENSOR HISTIDINE KINASE"/>
    <property type="match status" value="1"/>
</dbReference>
<dbReference type="Pfam" id="PF02518">
    <property type="entry name" value="HATPase_c"/>
    <property type="match status" value="1"/>
</dbReference>
<evidence type="ECO:0000256" key="9">
    <source>
        <dbReference type="SAM" id="Coils"/>
    </source>
</evidence>
<dbReference type="SUPFAM" id="SSF47384">
    <property type="entry name" value="Homodimeric domain of signal transducing histidine kinase"/>
    <property type="match status" value="1"/>
</dbReference>
<dbReference type="SUPFAM" id="SSF55874">
    <property type="entry name" value="ATPase domain of HSP90 chaperone/DNA topoisomerase II/histidine kinase"/>
    <property type="match status" value="1"/>
</dbReference>
<organism evidence="12 13">
    <name type="scientific">Dickeya solani D s0432-1</name>
    <dbReference type="NCBI Taxonomy" id="1231725"/>
    <lineage>
        <taxon>Bacteria</taxon>
        <taxon>Pseudomonadati</taxon>
        <taxon>Pseudomonadota</taxon>
        <taxon>Gammaproteobacteria</taxon>
        <taxon>Enterobacterales</taxon>
        <taxon>Pectobacteriaceae</taxon>
        <taxon>Dickeya</taxon>
    </lineage>
</organism>
<dbReference type="Proteomes" id="UP000017142">
    <property type="component" value="Unassembled WGS sequence"/>
</dbReference>
<keyword evidence="5" id="KW-0547">Nucleotide-binding</keyword>
<proteinExistence type="predicted"/>
<keyword evidence="7" id="KW-0067">ATP-binding</keyword>
<dbReference type="PROSITE" id="PS50109">
    <property type="entry name" value="HIS_KIN"/>
    <property type="match status" value="1"/>
</dbReference>
<dbReference type="PRINTS" id="PR00344">
    <property type="entry name" value="BCTRLSENSOR"/>
</dbReference>
<comment type="caution">
    <text evidence="12">The sequence shown here is derived from an EMBL/GenBank/DDBJ whole genome shotgun (WGS) entry which is preliminary data.</text>
</comment>
<feature type="transmembrane region" description="Helical" evidence="10">
    <location>
        <begin position="26"/>
        <end position="46"/>
    </location>
</feature>
<dbReference type="InterPro" id="IPR036890">
    <property type="entry name" value="HATPase_C_sf"/>
</dbReference>
<comment type="catalytic activity">
    <reaction evidence="1">
        <text>ATP + protein L-histidine = ADP + protein N-phospho-L-histidine.</text>
        <dbReference type="EC" id="2.7.13.3"/>
    </reaction>
</comment>
<dbReference type="SUPFAM" id="SSF55785">
    <property type="entry name" value="PYP-like sensor domain (PAS domain)"/>
    <property type="match status" value="1"/>
</dbReference>
<evidence type="ECO:0000256" key="3">
    <source>
        <dbReference type="ARBA" id="ARBA00022553"/>
    </source>
</evidence>
<evidence type="ECO:0000256" key="6">
    <source>
        <dbReference type="ARBA" id="ARBA00022777"/>
    </source>
</evidence>
<evidence type="ECO:0000313" key="13">
    <source>
        <dbReference type="Proteomes" id="UP000017142"/>
    </source>
</evidence>
<keyword evidence="10" id="KW-0812">Transmembrane</keyword>
<gene>
    <name evidence="12" type="ORF">A544_0096</name>
</gene>
<name>A0AAV3KE04_9GAMM</name>
<evidence type="ECO:0000256" key="1">
    <source>
        <dbReference type="ARBA" id="ARBA00000085"/>
    </source>
</evidence>
<evidence type="ECO:0000256" key="8">
    <source>
        <dbReference type="ARBA" id="ARBA00023012"/>
    </source>
</evidence>
<dbReference type="PANTHER" id="PTHR43065:SF46">
    <property type="entry name" value="C4-DICARBOXYLATE TRANSPORT SENSOR PROTEIN DCTB"/>
    <property type="match status" value="1"/>
</dbReference>
<protein>
    <recommendedName>
        <fullName evidence="2">histidine kinase</fullName>
        <ecNumber evidence="2">2.7.13.3</ecNumber>
    </recommendedName>
</protein>
<keyword evidence="10" id="KW-1133">Transmembrane helix</keyword>
<dbReference type="InterPro" id="IPR005467">
    <property type="entry name" value="His_kinase_dom"/>
</dbReference>
<feature type="domain" description="Histidine kinase" evidence="11">
    <location>
        <begin position="247"/>
        <end position="452"/>
    </location>
</feature>
<dbReference type="GO" id="GO:0000155">
    <property type="term" value="F:phosphorelay sensor kinase activity"/>
    <property type="evidence" value="ECO:0007669"/>
    <property type="project" value="InterPro"/>
</dbReference>
<keyword evidence="8" id="KW-0902">Two-component regulatory system</keyword>
<evidence type="ECO:0000256" key="4">
    <source>
        <dbReference type="ARBA" id="ARBA00022679"/>
    </source>
</evidence>
<evidence type="ECO:0000256" key="7">
    <source>
        <dbReference type="ARBA" id="ARBA00022840"/>
    </source>
</evidence>
<evidence type="ECO:0000313" key="12">
    <source>
        <dbReference type="EMBL" id="ERO59137.1"/>
    </source>
</evidence>
<dbReference type="InterPro" id="IPR003594">
    <property type="entry name" value="HATPase_dom"/>
</dbReference>
<dbReference type="InterPro" id="IPR036097">
    <property type="entry name" value="HisK_dim/P_sf"/>
</dbReference>
<accession>A0AAV3KE04</accession>
<evidence type="ECO:0000259" key="11">
    <source>
        <dbReference type="PROSITE" id="PS50109"/>
    </source>
</evidence>
<evidence type="ECO:0000256" key="5">
    <source>
        <dbReference type="ARBA" id="ARBA00022741"/>
    </source>
</evidence>
<evidence type="ECO:0000256" key="2">
    <source>
        <dbReference type="ARBA" id="ARBA00012438"/>
    </source>
</evidence>
<dbReference type="SMART" id="SM00387">
    <property type="entry name" value="HATPase_c"/>
    <property type="match status" value="1"/>
</dbReference>
<keyword evidence="4" id="KW-0808">Transferase</keyword>
<dbReference type="EMBL" id="AMWE01000001">
    <property type="protein sequence ID" value="ERO59137.1"/>
    <property type="molecule type" value="Genomic_DNA"/>
</dbReference>
<feature type="coiled-coil region" evidence="9">
    <location>
        <begin position="73"/>
        <end position="127"/>
    </location>
</feature>
<dbReference type="InterPro" id="IPR004358">
    <property type="entry name" value="Sig_transdc_His_kin-like_C"/>
</dbReference>
<keyword evidence="3" id="KW-0597">Phosphoprotein</keyword>
<evidence type="ECO:0000256" key="10">
    <source>
        <dbReference type="SAM" id="Phobius"/>
    </source>
</evidence>
<dbReference type="InterPro" id="IPR035965">
    <property type="entry name" value="PAS-like_dom_sf"/>
</dbReference>
<reference evidence="13" key="1">
    <citation type="journal article" date="2013" name="Diversity">
        <title>Genome Sequence of Dickeya solani, a New soft Rot Pathogen of Potato, Suggests its Emergence May Be Related to a Novel Combination of Non-Ribosomal Peptide/Polyketide Synthetase Clusters.</title>
        <authorList>
            <person name="Garlant L."/>
            <person name="Koskinen P."/>
            <person name="Rouhiainen L."/>
            <person name="Laine P."/>
            <person name="Paulin L."/>
            <person name="Auvinen P."/>
            <person name="Holm L."/>
            <person name="Pirhonen M."/>
        </authorList>
    </citation>
    <scope>NUCLEOTIDE SEQUENCE [LARGE SCALE GENOMIC DNA]</scope>
    <source>
        <strain evidence="13">D s0432-1</strain>
    </source>
</reference>